<dbReference type="PROSITE" id="PS51318">
    <property type="entry name" value="TAT"/>
    <property type="match status" value="1"/>
</dbReference>
<accession>A0A941EGA0</accession>
<organism evidence="2 3">
    <name type="scientific">Actinospica acidithermotolerans</name>
    <dbReference type="NCBI Taxonomy" id="2828514"/>
    <lineage>
        <taxon>Bacteria</taxon>
        <taxon>Bacillati</taxon>
        <taxon>Actinomycetota</taxon>
        <taxon>Actinomycetes</taxon>
        <taxon>Catenulisporales</taxon>
        <taxon>Actinospicaceae</taxon>
        <taxon>Actinospica</taxon>
    </lineage>
</organism>
<evidence type="ECO:0000313" key="3">
    <source>
        <dbReference type="Proteomes" id="UP000676325"/>
    </source>
</evidence>
<dbReference type="InterPro" id="IPR006311">
    <property type="entry name" value="TAT_signal"/>
</dbReference>
<comment type="caution">
    <text evidence="2">The sequence shown here is derived from an EMBL/GenBank/DDBJ whole genome shotgun (WGS) entry which is preliminary data.</text>
</comment>
<gene>
    <name evidence="2" type="ORF">KDK95_31700</name>
</gene>
<evidence type="ECO:0000313" key="2">
    <source>
        <dbReference type="EMBL" id="MBR7830912.1"/>
    </source>
</evidence>
<dbReference type="Proteomes" id="UP000676325">
    <property type="component" value="Unassembled WGS sequence"/>
</dbReference>
<dbReference type="AlphaFoldDB" id="A0A941EGA0"/>
<evidence type="ECO:0000256" key="1">
    <source>
        <dbReference type="SAM" id="MobiDB-lite"/>
    </source>
</evidence>
<keyword evidence="3" id="KW-1185">Reference proteome</keyword>
<sequence>MTYPLAGSDLSRRSLVKTAATAAAVGGALALAGPAAGAEAATVPGQTAADAPEHRPEAGDGVLVRVLDARLGTLEVYTEHGHRTCTDRALAAQLARLAR</sequence>
<dbReference type="RefSeq" id="WP_212522031.1">
    <property type="nucleotide sequence ID" value="NZ_JAGSOH010000166.1"/>
</dbReference>
<feature type="region of interest" description="Disordered" evidence="1">
    <location>
        <begin position="40"/>
        <end position="60"/>
    </location>
</feature>
<reference evidence="2" key="1">
    <citation type="submission" date="2021-04" db="EMBL/GenBank/DDBJ databases">
        <title>Genome based classification of Actinospica acidithermotolerans sp. nov., an actinobacterium isolated from an Indonesian hot spring.</title>
        <authorList>
            <person name="Kusuma A.B."/>
            <person name="Putra K.E."/>
            <person name="Nafisah S."/>
            <person name="Loh J."/>
            <person name="Nouioui I."/>
            <person name="Goodfellow M."/>
        </authorList>
    </citation>
    <scope>NUCLEOTIDE SEQUENCE</scope>
    <source>
        <strain evidence="2">MGRD01-02</strain>
    </source>
</reference>
<dbReference type="EMBL" id="JAGSOH010000166">
    <property type="protein sequence ID" value="MBR7830912.1"/>
    <property type="molecule type" value="Genomic_DNA"/>
</dbReference>
<name>A0A941EGA0_9ACTN</name>
<protein>
    <submittedName>
        <fullName evidence="2">Uncharacterized protein</fullName>
    </submittedName>
</protein>
<proteinExistence type="predicted"/>